<comment type="caution">
    <text evidence="13">The sequence shown here is derived from an EMBL/GenBank/DDBJ whole genome shotgun (WGS) entry which is preliminary data.</text>
</comment>
<keyword evidence="5 11" id="KW-0812">Transmembrane</keyword>
<dbReference type="Proteomes" id="UP000886805">
    <property type="component" value="Unassembled WGS sequence"/>
</dbReference>
<proteinExistence type="inferred from homology"/>
<evidence type="ECO:0000313" key="13">
    <source>
        <dbReference type="EMBL" id="HIX73103.1"/>
    </source>
</evidence>
<feature type="active site" evidence="8">
    <location>
        <position position="289"/>
    </location>
</feature>
<evidence type="ECO:0000313" key="14">
    <source>
        <dbReference type="Proteomes" id="UP000886805"/>
    </source>
</evidence>
<evidence type="ECO:0000256" key="1">
    <source>
        <dbReference type="ARBA" id="ARBA00004651"/>
    </source>
</evidence>
<protein>
    <submittedName>
        <fullName evidence="13">LTA synthase family protein</fullName>
    </submittedName>
</protein>
<evidence type="ECO:0000256" key="8">
    <source>
        <dbReference type="PIRSR" id="PIRSR005091-1"/>
    </source>
</evidence>
<evidence type="ECO:0000256" key="6">
    <source>
        <dbReference type="ARBA" id="ARBA00022989"/>
    </source>
</evidence>
<evidence type="ECO:0000256" key="10">
    <source>
        <dbReference type="PIRSR" id="PIRSR005091-3"/>
    </source>
</evidence>
<feature type="binding site" evidence="10">
    <location>
        <position position="462"/>
    </location>
    <ligand>
        <name>Mn(2+)</name>
        <dbReference type="ChEBI" id="CHEBI:29035"/>
    </ligand>
</feature>
<evidence type="ECO:0000259" key="12">
    <source>
        <dbReference type="Pfam" id="PF00884"/>
    </source>
</evidence>
<feature type="transmembrane region" description="Helical" evidence="11">
    <location>
        <begin position="62"/>
        <end position="81"/>
    </location>
</feature>
<keyword evidence="9" id="KW-0479">Metal-binding</keyword>
<feature type="transmembrane region" description="Helical" evidence="11">
    <location>
        <begin position="7"/>
        <end position="25"/>
    </location>
</feature>
<keyword evidence="9" id="KW-0464">Manganese</keyword>
<evidence type="ECO:0000256" key="5">
    <source>
        <dbReference type="ARBA" id="ARBA00022692"/>
    </source>
</evidence>
<dbReference type="Gene3D" id="3.40.720.10">
    <property type="entry name" value="Alkaline Phosphatase, subunit A"/>
    <property type="match status" value="1"/>
</dbReference>
<feature type="transmembrane region" description="Helical" evidence="11">
    <location>
        <begin position="37"/>
        <end position="55"/>
    </location>
</feature>
<feature type="transmembrane region" description="Helical" evidence="11">
    <location>
        <begin position="153"/>
        <end position="171"/>
    </location>
</feature>
<dbReference type="Gene3D" id="3.30.1120.170">
    <property type="match status" value="1"/>
</dbReference>
<keyword evidence="4" id="KW-1003">Cell membrane</keyword>
<comment type="pathway">
    <text evidence="2">Cell wall biogenesis; lipoteichoic acid biosynthesis.</text>
</comment>
<dbReference type="GO" id="GO:0046872">
    <property type="term" value="F:metal ion binding"/>
    <property type="evidence" value="ECO:0007669"/>
    <property type="project" value="UniProtKB-KW"/>
</dbReference>
<evidence type="ECO:0000256" key="7">
    <source>
        <dbReference type="ARBA" id="ARBA00023136"/>
    </source>
</evidence>
<evidence type="ECO:0000256" key="3">
    <source>
        <dbReference type="ARBA" id="ARBA00009983"/>
    </source>
</evidence>
<reference evidence="13" key="1">
    <citation type="journal article" date="2021" name="PeerJ">
        <title>Extensive microbial diversity within the chicken gut microbiome revealed by metagenomics and culture.</title>
        <authorList>
            <person name="Gilroy R."/>
            <person name="Ravi A."/>
            <person name="Getino M."/>
            <person name="Pursley I."/>
            <person name="Horton D.L."/>
            <person name="Alikhan N.F."/>
            <person name="Baker D."/>
            <person name="Gharbi K."/>
            <person name="Hall N."/>
            <person name="Watson M."/>
            <person name="Adriaenssens E.M."/>
            <person name="Foster-Nyarko E."/>
            <person name="Jarju S."/>
            <person name="Secka A."/>
            <person name="Antonio M."/>
            <person name="Oren A."/>
            <person name="Chaudhuri R.R."/>
            <person name="La Ragione R."/>
            <person name="Hildebrand F."/>
            <person name="Pallen M.J."/>
        </authorList>
    </citation>
    <scope>NUCLEOTIDE SEQUENCE</scope>
    <source>
        <strain evidence="13">ChiSxjej3B15-1167</strain>
    </source>
</reference>
<dbReference type="AlphaFoldDB" id="A0A9D1X534"/>
<dbReference type="GO" id="GO:0005886">
    <property type="term" value="C:plasma membrane"/>
    <property type="evidence" value="ECO:0007669"/>
    <property type="project" value="UniProtKB-SubCell"/>
</dbReference>
<dbReference type="Pfam" id="PF00884">
    <property type="entry name" value="Sulfatase"/>
    <property type="match status" value="1"/>
</dbReference>
<gene>
    <name evidence="13" type="ORF">H9849_08785</name>
</gene>
<feature type="binding site" evidence="9">
    <location>
        <position position="402"/>
    </location>
    <ligand>
        <name>substrate</name>
    </ligand>
</feature>
<feature type="binding site" evidence="10">
    <location>
        <position position="246"/>
    </location>
    <ligand>
        <name>Mn(2+)</name>
        <dbReference type="ChEBI" id="CHEBI:29035"/>
    </ligand>
</feature>
<dbReference type="SUPFAM" id="SSF53649">
    <property type="entry name" value="Alkaline phosphatase-like"/>
    <property type="match status" value="1"/>
</dbReference>
<reference evidence="13" key="2">
    <citation type="submission" date="2021-04" db="EMBL/GenBank/DDBJ databases">
        <authorList>
            <person name="Gilroy R."/>
        </authorList>
    </citation>
    <scope>NUCLEOTIDE SEQUENCE</scope>
    <source>
        <strain evidence="13">ChiSxjej3B15-1167</strain>
    </source>
</reference>
<feature type="binding site" evidence="10">
    <location>
        <position position="463"/>
    </location>
    <ligand>
        <name>Mn(2+)</name>
        <dbReference type="ChEBI" id="CHEBI:29035"/>
    </ligand>
</feature>
<dbReference type="InterPro" id="IPR050448">
    <property type="entry name" value="OpgB/LTA_synthase_biosynth"/>
</dbReference>
<feature type="binding site" evidence="10">
    <location>
        <position position="289"/>
    </location>
    <ligand>
        <name>Mn(2+)</name>
        <dbReference type="ChEBI" id="CHEBI:29035"/>
    </ligand>
</feature>
<feature type="domain" description="Sulfatase N-terminal" evidence="12">
    <location>
        <begin position="238"/>
        <end position="527"/>
    </location>
</feature>
<dbReference type="EMBL" id="DXEQ01000262">
    <property type="protein sequence ID" value="HIX73103.1"/>
    <property type="molecule type" value="Genomic_DNA"/>
</dbReference>
<name>A0A9D1X534_9FIRM</name>
<evidence type="ECO:0000256" key="9">
    <source>
        <dbReference type="PIRSR" id="PIRSR005091-2"/>
    </source>
</evidence>
<evidence type="ECO:0000256" key="2">
    <source>
        <dbReference type="ARBA" id="ARBA00004936"/>
    </source>
</evidence>
<comment type="subcellular location">
    <subcellularLocation>
        <location evidence="1">Cell membrane</location>
        <topology evidence="1">Multi-pass membrane protein</topology>
    </subcellularLocation>
</comment>
<dbReference type="PANTHER" id="PTHR47371:SF3">
    <property type="entry name" value="PHOSPHOGLYCEROL TRANSFERASE I"/>
    <property type="match status" value="1"/>
</dbReference>
<organism evidence="13 14">
    <name type="scientific">Candidatus Anaerobutyricum stercoripullorum</name>
    <dbReference type="NCBI Taxonomy" id="2838456"/>
    <lineage>
        <taxon>Bacteria</taxon>
        <taxon>Bacillati</taxon>
        <taxon>Bacillota</taxon>
        <taxon>Clostridia</taxon>
        <taxon>Lachnospirales</taxon>
        <taxon>Lachnospiraceae</taxon>
        <taxon>Anaerobutyricum</taxon>
    </lineage>
</organism>
<dbReference type="InterPro" id="IPR012160">
    <property type="entry name" value="LtaS-like"/>
</dbReference>
<evidence type="ECO:0000256" key="11">
    <source>
        <dbReference type="SAM" id="Phobius"/>
    </source>
</evidence>
<dbReference type="CDD" id="cd16015">
    <property type="entry name" value="LTA_synthase"/>
    <property type="match status" value="1"/>
</dbReference>
<feature type="transmembrane region" description="Helical" evidence="11">
    <location>
        <begin position="109"/>
        <end position="132"/>
    </location>
</feature>
<dbReference type="InterPro" id="IPR000917">
    <property type="entry name" value="Sulfatase_N"/>
</dbReference>
<dbReference type="InterPro" id="IPR017850">
    <property type="entry name" value="Alkaline_phosphatase_core_sf"/>
</dbReference>
<comment type="similarity">
    <text evidence="3">Belongs to the LTA synthase family.</text>
</comment>
<accession>A0A9D1X534</accession>
<dbReference type="PIRSF" id="PIRSF005091">
    <property type="entry name" value="Mmb_sulf_HI1246"/>
    <property type="match status" value="1"/>
</dbReference>
<keyword evidence="6 11" id="KW-1133">Transmembrane helix</keyword>
<evidence type="ECO:0000256" key="4">
    <source>
        <dbReference type="ARBA" id="ARBA00022475"/>
    </source>
</evidence>
<keyword evidence="7 11" id="KW-0472">Membrane</keyword>
<dbReference type="PANTHER" id="PTHR47371">
    <property type="entry name" value="LIPOTEICHOIC ACID SYNTHASE"/>
    <property type="match status" value="1"/>
</dbReference>
<sequence length="625" mass="71361">MTKYFRHFWWAWPFLALKIFIFYWQTDRLDMMNVYEVPVLTVLFLFGLFEICSMGRGKASRWIFYICYTVITLVMFADAAYSSYFGRYISVNQIYQLTSLGQIAGDGNVIGAAVSPGCVLTLIDYPFVLYFYRLRQKRGEALAAMSMRRFVPYVGVHALLLLAMVCAWYYYGCNPYNLRSVQKVNHIEFFTYHTNDILVNVLGRLRRGEVDEDAILKTMEELVPRSSGEEYKGVAKGKNLILIQTESLNDFVIGAEYNGQELTPNLNALLEEDTFYFNHFYSTTGVGNTSDAEFAALNGLYPNDVRECYRLYVDNTFQGLPWILRGEGYGAYAFHGYTKTFWNREEAYKTQGFQHFYSQEELTMTEVSGFGLTDKEMFRQAVDILKEKPQPFFSFMITLTNHIPYELDPSLASLVLRPEDEGTTFGGYLQTIRYTDEAFGKLIEYLKEAGLYEDTMIVIYGDHQGMNMETPSVKSSMSRFLGKEYNFDEMLNVPLIIHIPGLGEAETIDTVGGQVDILPTVMNLMDVEPGHPFIFGHDLLNADEGFVAQISYIGKGSFITGDNNMLFAIGKDGTVESGSVWDLRNGEKMNRNNALCQQYSDRATALLDTCKEVLDYNLIAEYVTH</sequence>